<evidence type="ECO:0000313" key="3">
    <source>
        <dbReference type="Proteomes" id="UP000185151"/>
    </source>
</evidence>
<name>A0A1N6LFX8_9BURK</name>
<evidence type="ECO:0000313" key="2">
    <source>
        <dbReference type="EMBL" id="SIO67586.1"/>
    </source>
</evidence>
<organism evidence="2 3">
    <name type="scientific">Paraburkholderia phenazinium</name>
    <dbReference type="NCBI Taxonomy" id="60549"/>
    <lineage>
        <taxon>Bacteria</taxon>
        <taxon>Pseudomonadati</taxon>
        <taxon>Pseudomonadota</taxon>
        <taxon>Betaproteobacteria</taxon>
        <taxon>Burkholderiales</taxon>
        <taxon>Burkholderiaceae</taxon>
        <taxon>Paraburkholderia</taxon>
    </lineage>
</organism>
<protein>
    <submittedName>
        <fullName evidence="2">Uncharacterized protein</fullName>
    </submittedName>
</protein>
<keyword evidence="3" id="KW-1185">Reference proteome</keyword>
<dbReference type="AlphaFoldDB" id="A0A1N6LFX8"/>
<accession>A0A1N6LFX8</accession>
<sequence>MESPRGFPAVSIRESKKISNSPENPLSVFTVRAWLCRRGTILLLSLLLRGP</sequence>
<gene>
    <name evidence="2" type="ORF">SAMN05444165_7091</name>
</gene>
<feature type="region of interest" description="Disordered" evidence="1">
    <location>
        <begin position="1"/>
        <end position="21"/>
    </location>
</feature>
<proteinExistence type="predicted"/>
<evidence type="ECO:0000256" key="1">
    <source>
        <dbReference type="SAM" id="MobiDB-lite"/>
    </source>
</evidence>
<dbReference type="EMBL" id="FSRU01000003">
    <property type="protein sequence ID" value="SIO67586.1"/>
    <property type="molecule type" value="Genomic_DNA"/>
</dbReference>
<dbReference type="Proteomes" id="UP000185151">
    <property type="component" value="Unassembled WGS sequence"/>
</dbReference>
<reference evidence="2 3" key="1">
    <citation type="submission" date="2016-11" db="EMBL/GenBank/DDBJ databases">
        <authorList>
            <person name="Jaros S."/>
            <person name="Januszkiewicz K."/>
            <person name="Wedrychowicz H."/>
        </authorList>
    </citation>
    <scope>NUCLEOTIDE SEQUENCE [LARGE SCALE GENOMIC DNA]</scope>
    <source>
        <strain evidence="2 3">GAS95</strain>
    </source>
</reference>